<dbReference type="OrthoDB" id="9776390at2"/>
<feature type="binding site" evidence="10">
    <location>
        <begin position="15"/>
        <end position="20"/>
    </location>
    <ligand>
        <name>substrate</name>
    </ligand>
</feature>
<dbReference type="Gene3D" id="3.40.50.300">
    <property type="entry name" value="P-loop containing nucleotide triphosphate hydrolases"/>
    <property type="match status" value="1"/>
</dbReference>
<evidence type="ECO:0000313" key="15">
    <source>
        <dbReference type="Proteomes" id="UP000295662"/>
    </source>
</evidence>
<comment type="similarity">
    <text evidence="3 10 13">Belongs to the IPP transferase family.</text>
</comment>
<evidence type="ECO:0000256" key="13">
    <source>
        <dbReference type="RuleBase" id="RU003785"/>
    </source>
</evidence>
<dbReference type="NCBIfam" id="TIGR00174">
    <property type="entry name" value="miaA"/>
    <property type="match status" value="1"/>
</dbReference>
<evidence type="ECO:0000256" key="11">
    <source>
        <dbReference type="RuleBase" id="RU003783"/>
    </source>
</evidence>
<dbReference type="SUPFAM" id="SSF52540">
    <property type="entry name" value="P-loop containing nucleoside triphosphate hydrolases"/>
    <property type="match status" value="1"/>
</dbReference>
<comment type="caution">
    <text evidence="14">The sequence shown here is derived from an EMBL/GenBank/DDBJ whole genome shotgun (WGS) entry which is preliminary data.</text>
</comment>
<dbReference type="EC" id="2.5.1.75" evidence="10"/>
<dbReference type="Pfam" id="PF01715">
    <property type="entry name" value="IPPT"/>
    <property type="match status" value="1"/>
</dbReference>
<keyword evidence="15" id="KW-1185">Reference proteome</keyword>
<evidence type="ECO:0000256" key="9">
    <source>
        <dbReference type="ARBA" id="ARBA00049563"/>
    </source>
</evidence>
<evidence type="ECO:0000256" key="7">
    <source>
        <dbReference type="ARBA" id="ARBA00022840"/>
    </source>
</evidence>
<dbReference type="EMBL" id="SOCA01000002">
    <property type="protein sequence ID" value="TDU72914.1"/>
    <property type="molecule type" value="Genomic_DNA"/>
</dbReference>
<dbReference type="GO" id="GO:0005524">
    <property type="term" value="F:ATP binding"/>
    <property type="evidence" value="ECO:0007669"/>
    <property type="project" value="UniProtKB-UniRule"/>
</dbReference>
<comment type="catalytic activity">
    <reaction evidence="9 10 11">
        <text>adenosine(37) in tRNA + dimethylallyl diphosphate = N(6)-dimethylallyladenosine(37) in tRNA + diphosphate</text>
        <dbReference type="Rhea" id="RHEA:26482"/>
        <dbReference type="Rhea" id="RHEA-COMP:10162"/>
        <dbReference type="Rhea" id="RHEA-COMP:10375"/>
        <dbReference type="ChEBI" id="CHEBI:33019"/>
        <dbReference type="ChEBI" id="CHEBI:57623"/>
        <dbReference type="ChEBI" id="CHEBI:74411"/>
        <dbReference type="ChEBI" id="CHEBI:74415"/>
        <dbReference type="EC" id="2.5.1.75"/>
    </reaction>
</comment>
<dbReference type="InterPro" id="IPR018022">
    <property type="entry name" value="IPT"/>
</dbReference>
<feature type="site" description="Interaction with substrate tRNA" evidence="10">
    <location>
        <position position="104"/>
    </location>
</feature>
<evidence type="ECO:0000256" key="2">
    <source>
        <dbReference type="ARBA" id="ARBA00003213"/>
    </source>
</evidence>
<keyword evidence="6 10" id="KW-0547">Nucleotide-binding</keyword>
<feature type="binding site" evidence="10">
    <location>
        <begin position="13"/>
        <end position="20"/>
    </location>
    <ligand>
        <name>ATP</name>
        <dbReference type="ChEBI" id="CHEBI:30616"/>
    </ligand>
</feature>
<evidence type="ECO:0000256" key="1">
    <source>
        <dbReference type="ARBA" id="ARBA00001946"/>
    </source>
</evidence>
<comment type="caution">
    <text evidence="10">Lacks conserved residue(s) required for the propagation of feature annotation.</text>
</comment>
<reference evidence="14 15" key="1">
    <citation type="submission" date="2019-03" db="EMBL/GenBank/DDBJ databases">
        <title>Genomic Encyclopedia of Archaeal and Bacterial Type Strains, Phase II (KMG-II): from individual species to whole genera.</title>
        <authorList>
            <person name="Goeker M."/>
        </authorList>
    </citation>
    <scope>NUCLEOTIDE SEQUENCE [LARGE SCALE GENOMIC DNA]</scope>
    <source>
        <strain evidence="14 15">ATCC 25309</strain>
    </source>
</reference>
<dbReference type="InterPro" id="IPR039657">
    <property type="entry name" value="Dimethylallyltransferase"/>
</dbReference>
<dbReference type="RefSeq" id="WP_133794026.1">
    <property type="nucleotide sequence ID" value="NZ_SOCA01000002.1"/>
</dbReference>
<accession>A0A4R7S3Q5</accession>
<dbReference type="PANTHER" id="PTHR11088">
    <property type="entry name" value="TRNA DIMETHYLALLYLTRANSFERASE"/>
    <property type="match status" value="1"/>
</dbReference>
<evidence type="ECO:0000313" key="14">
    <source>
        <dbReference type="EMBL" id="TDU72914.1"/>
    </source>
</evidence>
<dbReference type="GO" id="GO:0052381">
    <property type="term" value="F:tRNA dimethylallyltransferase activity"/>
    <property type="evidence" value="ECO:0007669"/>
    <property type="project" value="UniProtKB-UniRule"/>
</dbReference>
<dbReference type="Proteomes" id="UP000295662">
    <property type="component" value="Unassembled WGS sequence"/>
</dbReference>
<evidence type="ECO:0000256" key="4">
    <source>
        <dbReference type="ARBA" id="ARBA00022679"/>
    </source>
</evidence>
<comment type="function">
    <text evidence="2 10 12">Catalyzes the transfer of a dimethylallyl group onto the adenine at position 37 in tRNAs that read codons beginning with uridine, leading to the formation of N6-(dimethylallyl)adenosine (i(6)A).</text>
</comment>
<protein>
    <recommendedName>
        <fullName evidence="10">tRNA dimethylallyltransferase</fullName>
        <ecNumber evidence="10">2.5.1.75</ecNumber>
    </recommendedName>
    <alternativeName>
        <fullName evidence="10">Dimethylallyl diphosphate:tRNA dimethylallyltransferase</fullName>
        <shortName evidence="10">DMAPP:tRNA dimethylallyltransferase</shortName>
        <shortName evidence="10">DMATase</shortName>
    </alternativeName>
    <alternativeName>
        <fullName evidence="10">Isopentenyl-diphosphate:tRNA isopentenyltransferase</fullName>
        <shortName evidence="10">IPP transferase</shortName>
        <shortName evidence="10">IPPT</shortName>
        <shortName evidence="10">IPTase</shortName>
    </alternativeName>
</protein>
<sequence length="313" mass="34313">MSNRFCIPFFIVGPTASGKSALALALAEKVGGEIVNADAFQLYRGMDILTAKPAAADFEKVPHHLYGVIPLKEACDAQRYREMALPVIADIAARGKLPVVVGGSGLYVKSLSHGLASLPPTDPDVRSRVAAMAAEDARDLLLTLDPQAGDNVPLANPRYVSRALEICLMTGRPQSELRQTFAQTEPAGCGVVLQWEREDLYARINQRVEAMLEAGLLKEVTDLPELGLTAKKAIGLREMRAHLAGELPMVDAIESMQQTTRRYAKRQMTWFRRETWLQTICLDSQSTAESALTQLIDRFPWLLSPLSNPSPST</sequence>
<evidence type="ECO:0000256" key="12">
    <source>
        <dbReference type="RuleBase" id="RU003784"/>
    </source>
</evidence>
<dbReference type="AlphaFoldDB" id="A0A4R7S3Q5"/>
<keyword evidence="8 10" id="KW-0460">Magnesium</keyword>
<proteinExistence type="inferred from homology"/>
<dbReference type="PANTHER" id="PTHR11088:SF60">
    <property type="entry name" value="TRNA DIMETHYLALLYLTRANSFERASE"/>
    <property type="match status" value="1"/>
</dbReference>
<organism evidence="14 15">
    <name type="scientific">Prosthecobacter fusiformis</name>
    <dbReference type="NCBI Taxonomy" id="48464"/>
    <lineage>
        <taxon>Bacteria</taxon>
        <taxon>Pseudomonadati</taxon>
        <taxon>Verrucomicrobiota</taxon>
        <taxon>Verrucomicrobiia</taxon>
        <taxon>Verrucomicrobiales</taxon>
        <taxon>Verrucomicrobiaceae</taxon>
        <taxon>Prosthecobacter</taxon>
    </lineage>
</organism>
<dbReference type="GO" id="GO:0006400">
    <property type="term" value="P:tRNA modification"/>
    <property type="evidence" value="ECO:0007669"/>
    <property type="project" value="TreeGrafter"/>
</dbReference>
<evidence type="ECO:0000256" key="8">
    <source>
        <dbReference type="ARBA" id="ARBA00022842"/>
    </source>
</evidence>
<dbReference type="HAMAP" id="MF_00185">
    <property type="entry name" value="IPP_trans"/>
    <property type="match status" value="1"/>
</dbReference>
<keyword evidence="4 10" id="KW-0808">Transferase</keyword>
<name>A0A4R7S3Q5_9BACT</name>
<gene>
    <name evidence="10" type="primary">miaA</name>
    <name evidence="14" type="ORF">EI77_01380</name>
</gene>
<evidence type="ECO:0000256" key="6">
    <source>
        <dbReference type="ARBA" id="ARBA00022741"/>
    </source>
</evidence>
<comment type="subunit">
    <text evidence="10">Monomer.</text>
</comment>
<keyword evidence="5 10" id="KW-0819">tRNA processing</keyword>
<keyword evidence="7 10" id="KW-0067">ATP-binding</keyword>
<dbReference type="InterPro" id="IPR027417">
    <property type="entry name" value="P-loop_NTPase"/>
</dbReference>
<evidence type="ECO:0000256" key="10">
    <source>
        <dbReference type="HAMAP-Rule" id="MF_00185"/>
    </source>
</evidence>
<feature type="site" description="Interaction with substrate tRNA" evidence="10">
    <location>
        <position position="126"/>
    </location>
</feature>
<evidence type="ECO:0000256" key="3">
    <source>
        <dbReference type="ARBA" id="ARBA00005842"/>
    </source>
</evidence>
<evidence type="ECO:0000256" key="5">
    <source>
        <dbReference type="ARBA" id="ARBA00022694"/>
    </source>
</evidence>
<dbReference type="Gene3D" id="1.10.20.140">
    <property type="match status" value="1"/>
</dbReference>
<comment type="cofactor">
    <cofactor evidence="1 10">
        <name>Mg(2+)</name>
        <dbReference type="ChEBI" id="CHEBI:18420"/>
    </cofactor>
</comment>